<comment type="caution">
    <text evidence="6">The sequence shown here is derived from an EMBL/GenBank/DDBJ whole genome shotgun (WGS) entry which is preliminary data.</text>
</comment>
<dbReference type="Proteomes" id="UP001500131">
    <property type="component" value="Unassembled WGS sequence"/>
</dbReference>
<comment type="similarity">
    <text evidence="1">Belongs to the COQ10 family.</text>
</comment>
<dbReference type="EMBL" id="JBAMZK010000017">
    <property type="protein sequence ID" value="KAL0508813.1"/>
    <property type="molecule type" value="Genomic_DNA"/>
</dbReference>
<reference evidence="6 7" key="1">
    <citation type="submission" date="2024-02" db="EMBL/GenBank/DDBJ databases">
        <title>FIRST GENOME SEQUENCES OF Leishmania (Viannia) shawi, Leishmania (Viannia) lindenbergi AND Leishmania (Viannia) utingensis.</title>
        <authorList>
            <person name="Resadore F."/>
            <person name="Custodio M.G.F."/>
            <person name="Boite M.C."/>
            <person name="Cupolillo E."/>
            <person name="Ferreira G.E.M."/>
        </authorList>
    </citation>
    <scope>NUCLEOTIDE SEQUENCE [LARGE SCALE GENOMIC DNA]</scope>
    <source>
        <strain evidence="6 7">MHOM/BR/1966/M15733</strain>
    </source>
</reference>
<keyword evidence="7" id="KW-1185">Reference proteome</keyword>
<dbReference type="InterPro" id="IPR023393">
    <property type="entry name" value="START-like_dom_sf"/>
</dbReference>
<dbReference type="SUPFAM" id="SSF55961">
    <property type="entry name" value="Bet v1-like"/>
    <property type="match status" value="1"/>
</dbReference>
<feature type="region of interest" description="Disordered" evidence="4">
    <location>
        <begin position="280"/>
        <end position="307"/>
    </location>
</feature>
<accession>A0AAW3AQD6</accession>
<evidence type="ECO:0000259" key="5">
    <source>
        <dbReference type="Pfam" id="PF03364"/>
    </source>
</evidence>
<dbReference type="Pfam" id="PF03364">
    <property type="entry name" value="Polyketide_cyc"/>
    <property type="match status" value="1"/>
</dbReference>
<protein>
    <submittedName>
        <fullName evidence="6">Polyketide cyclase / dehydrase and lipid transport</fullName>
    </submittedName>
</protein>
<feature type="region of interest" description="Disordered" evidence="4">
    <location>
        <begin position="186"/>
        <end position="210"/>
    </location>
</feature>
<proteinExistence type="inferred from homology"/>
<evidence type="ECO:0000256" key="4">
    <source>
        <dbReference type="SAM" id="MobiDB-lite"/>
    </source>
</evidence>
<comment type="subunit">
    <text evidence="2">Interacts with coenzyme Q.</text>
</comment>
<dbReference type="InterPro" id="IPR044996">
    <property type="entry name" value="COQ10-like"/>
</dbReference>
<dbReference type="GO" id="GO:0005739">
    <property type="term" value="C:mitochondrion"/>
    <property type="evidence" value="ECO:0007669"/>
    <property type="project" value="TreeGrafter"/>
</dbReference>
<feature type="region of interest" description="Disordered" evidence="4">
    <location>
        <begin position="329"/>
        <end position="367"/>
    </location>
</feature>
<dbReference type="PANTHER" id="PTHR12901">
    <property type="entry name" value="SPERM PROTEIN HOMOLOG"/>
    <property type="match status" value="1"/>
</dbReference>
<dbReference type="GO" id="GO:0045333">
    <property type="term" value="P:cellular respiration"/>
    <property type="evidence" value="ECO:0007669"/>
    <property type="project" value="InterPro"/>
</dbReference>
<gene>
    <name evidence="6" type="ORF">Q4I31_002504</name>
</gene>
<sequence length="623" mass="65882">MQWGHPSQAAGVAPLPLRCHIASPLFVSSSSSTLSLPLAGLISLTLQITHTHTHMYAHSRDSSYTTAYFALLCCWVGGGDTTIVFNPCLSLLPSLPLFALLCYTMLRRVSGAGAAVTPTRIETMEVCDALYLGRGRRITPPLSSAAVATTTTTTAVATPRRRFFWSGPSGKDFLRHFAPSSAPTKVVSPLESLRPPAPPSASDARPFGSLNRTNSIRRYVNVNTAGASTSIADSKGDTTSYSASSSSPLAAATAAAPPRMELSRLLHRHHSGSLAISAPITASSNGQHGTRHEEGLPQQRQAAGNATVAKAQAAIAAATAAKRQANTTASLSASNASSARPETATGGVGSPMHESKATVSKVKGASSCSSDARDHLQVYKERCTIGWSPEEFYGVVADVEHYSAFLPWCAGSEVHTTRRVRVPHGTRCLAASSNSAASPRLATGAEAAELELVDAIEMTTTLTIGFSFLKEQYTSRVTLYPGRKVVAALYEEEEADSEAALQNTNRASSKEVAPSCGSSSTPGTGCGDGLVLSFFKKAASTAGAVAKRSILQHLRCEWEFAPVEGKPQTVDVLFSVAFEFKNPMHRHLIMSNVVSLMTHSFERRCESLYGPPSTTKVSLPVLS</sequence>
<name>A0AAW3AQD6_9TRYP</name>
<evidence type="ECO:0000256" key="3">
    <source>
        <dbReference type="ARBA" id="ARBA00024947"/>
    </source>
</evidence>
<feature type="compositionally biased region" description="Low complexity" evidence="4">
    <location>
        <begin position="188"/>
        <end position="206"/>
    </location>
</feature>
<dbReference type="CDD" id="cd07813">
    <property type="entry name" value="COQ10p_like"/>
    <property type="match status" value="1"/>
</dbReference>
<evidence type="ECO:0000256" key="2">
    <source>
        <dbReference type="ARBA" id="ARBA00011814"/>
    </source>
</evidence>
<feature type="region of interest" description="Disordered" evidence="4">
    <location>
        <begin position="229"/>
        <end position="255"/>
    </location>
</feature>
<feature type="compositionally biased region" description="Low complexity" evidence="4">
    <location>
        <begin position="329"/>
        <end position="339"/>
    </location>
</feature>
<evidence type="ECO:0000313" key="7">
    <source>
        <dbReference type="Proteomes" id="UP001500131"/>
    </source>
</evidence>
<dbReference type="AlphaFoldDB" id="A0AAW3AQD6"/>
<comment type="function">
    <text evidence="3">Required for the function of coenzyme Q in the respiratory chain. May serve as a chaperone or may be involved in the transport of Q6 from its site of synthesis to the catalytic sites of the respiratory complexes.</text>
</comment>
<evidence type="ECO:0000313" key="6">
    <source>
        <dbReference type="EMBL" id="KAL0508813.1"/>
    </source>
</evidence>
<dbReference type="GO" id="GO:0048039">
    <property type="term" value="F:ubiquinone binding"/>
    <property type="evidence" value="ECO:0007669"/>
    <property type="project" value="InterPro"/>
</dbReference>
<dbReference type="Gene3D" id="3.30.530.20">
    <property type="match status" value="1"/>
</dbReference>
<feature type="region of interest" description="Disordered" evidence="4">
    <location>
        <begin position="500"/>
        <end position="522"/>
    </location>
</feature>
<feature type="domain" description="Coenzyme Q-binding protein COQ10 START" evidence="5">
    <location>
        <begin position="387"/>
        <end position="585"/>
    </location>
</feature>
<feature type="compositionally biased region" description="Low complexity" evidence="4">
    <location>
        <begin position="238"/>
        <end position="255"/>
    </location>
</feature>
<organism evidence="6 7">
    <name type="scientific">Leishmania lindenbergi</name>
    <dbReference type="NCBI Taxonomy" id="651832"/>
    <lineage>
        <taxon>Eukaryota</taxon>
        <taxon>Discoba</taxon>
        <taxon>Euglenozoa</taxon>
        <taxon>Kinetoplastea</taxon>
        <taxon>Metakinetoplastina</taxon>
        <taxon>Trypanosomatida</taxon>
        <taxon>Trypanosomatidae</taxon>
        <taxon>Leishmaniinae</taxon>
        <taxon>Leishmania</taxon>
    </lineage>
</organism>
<evidence type="ECO:0000256" key="1">
    <source>
        <dbReference type="ARBA" id="ARBA00006885"/>
    </source>
</evidence>
<dbReference type="InterPro" id="IPR005031">
    <property type="entry name" value="COQ10_START"/>
</dbReference>
<dbReference type="PANTHER" id="PTHR12901:SF10">
    <property type="entry name" value="COENZYME Q-BINDING PROTEIN COQ10, MITOCHONDRIAL"/>
    <property type="match status" value="1"/>
</dbReference>